<gene>
    <name evidence="4" type="ORF">SAMN06265373_10660</name>
</gene>
<evidence type="ECO:0000313" key="5">
    <source>
        <dbReference type="Proteomes" id="UP001157961"/>
    </source>
</evidence>
<evidence type="ECO:0000256" key="2">
    <source>
        <dbReference type="SAM" id="SignalP"/>
    </source>
</evidence>
<feature type="domain" description="YncI copper-binding" evidence="3">
    <location>
        <begin position="23"/>
        <end position="168"/>
    </location>
</feature>
<proteinExistence type="predicted"/>
<sequence length="176" mass="18990">MKISHIVSACVFAAVTGTVANAHATLEVKEAEVGSYYKAVVRIGHGCDGSATKSMRVQIPEGVLSVKPMPKPGWTLETVNGAYENSYELHGRTMTEGVKEVVWTGELAAPHFDEFVFMAKLDKSLPAGEMLFFPTVQSCFEGANPWVEIPAKGQDPHELKKPAPGLMLTAPNAHSH</sequence>
<dbReference type="EMBL" id="FXTY01000006">
    <property type="protein sequence ID" value="SMP28573.1"/>
    <property type="molecule type" value="Genomic_DNA"/>
</dbReference>
<evidence type="ECO:0000313" key="4">
    <source>
        <dbReference type="EMBL" id="SMP28573.1"/>
    </source>
</evidence>
<dbReference type="Proteomes" id="UP001157961">
    <property type="component" value="Unassembled WGS sequence"/>
</dbReference>
<evidence type="ECO:0000256" key="1">
    <source>
        <dbReference type="SAM" id="MobiDB-lite"/>
    </source>
</evidence>
<reference evidence="4 5" key="1">
    <citation type="submission" date="2017-05" db="EMBL/GenBank/DDBJ databases">
        <authorList>
            <person name="Varghese N."/>
            <person name="Submissions S."/>
        </authorList>
    </citation>
    <scope>NUCLEOTIDE SEQUENCE [LARGE SCALE GENOMIC DNA]</scope>
    <source>
        <strain evidence="4 5">DSM 29734</strain>
    </source>
</reference>
<keyword evidence="2" id="KW-0732">Signal</keyword>
<protein>
    <submittedName>
        <fullName evidence="4">Uncharacterized protein YcnI</fullName>
    </submittedName>
</protein>
<name>A0ABY1P856_9RHOB</name>
<dbReference type="RefSeq" id="WP_283426916.1">
    <property type="nucleotide sequence ID" value="NZ_FXTY01000006.1"/>
</dbReference>
<accession>A0ABY1P856</accession>
<dbReference type="Pfam" id="PF07987">
    <property type="entry name" value="DUF1775"/>
    <property type="match status" value="1"/>
</dbReference>
<keyword evidence="5" id="KW-1185">Reference proteome</keyword>
<feature type="chain" id="PRO_5047035711" evidence="2">
    <location>
        <begin position="25"/>
        <end position="176"/>
    </location>
</feature>
<dbReference type="CDD" id="cd08545">
    <property type="entry name" value="YcnI_like"/>
    <property type="match status" value="1"/>
</dbReference>
<evidence type="ECO:0000259" key="3">
    <source>
        <dbReference type="Pfam" id="PF07987"/>
    </source>
</evidence>
<dbReference type="Gene3D" id="2.60.40.2230">
    <property type="entry name" value="Uncharacterised protein YcnI-like PF07987, DUF1775"/>
    <property type="match status" value="1"/>
</dbReference>
<comment type="caution">
    <text evidence="4">The sequence shown here is derived from an EMBL/GenBank/DDBJ whole genome shotgun (WGS) entry which is preliminary data.</text>
</comment>
<organism evidence="4 5">
    <name type="scientific">Shimia sagamensis</name>
    <dbReference type="NCBI Taxonomy" id="1566352"/>
    <lineage>
        <taxon>Bacteria</taxon>
        <taxon>Pseudomonadati</taxon>
        <taxon>Pseudomonadota</taxon>
        <taxon>Alphaproteobacteria</taxon>
        <taxon>Rhodobacterales</taxon>
        <taxon>Roseobacteraceae</taxon>
    </lineage>
</organism>
<dbReference type="InterPro" id="IPR038507">
    <property type="entry name" value="YcnI-like_sf"/>
</dbReference>
<feature type="signal peptide" evidence="2">
    <location>
        <begin position="1"/>
        <end position="24"/>
    </location>
</feature>
<feature type="region of interest" description="Disordered" evidence="1">
    <location>
        <begin position="154"/>
        <end position="176"/>
    </location>
</feature>
<dbReference type="InterPro" id="IPR012533">
    <property type="entry name" value="YcnI-copper_dom"/>
</dbReference>